<dbReference type="PATRIC" id="fig|452.5.peg.1819"/>
<evidence type="ECO:0000313" key="11">
    <source>
        <dbReference type="Proteomes" id="UP000054877"/>
    </source>
</evidence>
<feature type="transmembrane region" description="Helical" evidence="7">
    <location>
        <begin position="455"/>
        <end position="474"/>
    </location>
</feature>
<dbReference type="InterPro" id="IPR032818">
    <property type="entry name" value="DedA-like"/>
</dbReference>
<dbReference type="PANTHER" id="PTHR30353">
    <property type="entry name" value="INNER MEMBRANE PROTEIN DEDA-RELATED"/>
    <property type="match status" value="1"/>
</dbReference>
<dbReference type="AlphaFoldDB" id="A0A0W0Z4R7"/>
<accession>A0A0W0Z4R7</accession>
<feature type="transmembrane region" description="Helical" evidence="7">
    <location>
        <begin position="183"/>
        <end position="205"/>
    </location>
</feature>
<comment type="similarity">
    <text evidence="2">Belongs to the DedA family.</text>
</comment>
<evidence type="ECO:0000256" key="6">
    <source>
        <dbReference type="ARBA" id="ARBA00023136"/>
    </source>
</evidence>
<dbReference type="InterPro" id="IPR025902">
    <property type="entry name" value="LssY-like-C_dom"/>
</dbReference>
<evidence type="ECO:0000256" key="1">
    <source>
        <dbReference type="ARBA" id="ARBA00004651"/>
    </source>
</evidence>
<feature type="domain" description="LssY-like C-terminal" evidence="9">
    <location>
        <begin position="505"/>
        <end position="614"/>
    </location>
</feature>
<keyword evidence="3" id="KW-1003">Cell membrane</keyword>
<comment type="caution">
    <text evidence="10">The sequence shown here is derived from an EMBL/GenBank/DDBJ whole genome shotgun (WGS) entry which is preliminary data.</text>
</comment>
<feature type="transmembrane region" description="Helical" evidence="7">
    <location>
        <begin position="399"/>
        <end position="419"/>
    </location>
</feature>
<dbReference type="Pfam" id="PF09335">
    <property type="entry name" value="VTT_dom"/>
    <property type="match status" value="1"/>
</dbReference>
<keyword evidence="5 7" id="KW-1133">Transmembrane helix</keyword>
<dbReference type="GO" id="GO:0005886">
    <property type="term" value="C:plasma membrane"/>
    <property type="evidence" value="ECO:0007669"/>
    <property type="project" value="UniProtKB-SubCell"/>
</dbReference>
<feature type="transmembrane region" description="Helical" evidence="7">
    <location>
        <begin position="330"/>
        <end position="351"/>
    </location>
</feature>
<protein>
    <submittedName>
        <fullName evidence="10">Secretion system protein Y</fullName>
    </submittedName>
</protein>
<evidence type="ECO:0000256" key="5">
    <source>
        <dbReference type="ARBA" id="ARBA00022989"/>
    </source>
</evidence>
<evidence type="ECO:0000256" key="3">
    <source>
        <dbReference type="ARBA" id="ARBA00022475"/>
    </source>
</evidence>
<proteinExistence type="inferred from homology"/>
<comment type="subcellular location">
    <subcellularLocation>
        <location evidence="1">Cell membrane</location>
        <topology evidence="1">Multi-pass membrane protein</topology>
    </subcellularLocation>
</comment>
<feature type="transmembrane region" description="Helical" evidence="7">
    <location>
        <begin position="147"/>
        <end position="171"/>
    </location>
</feature>
<dbReference type="PANTHER" id="PTHR30353:SF15">
    <property type="entry name" value="INNER MEMBRANE PROTEIN YABI"/>
    <property type="match status" value="1"/>
</dbReference>
<feature type="transmembrane region" description="Helical" evidence="7">
    <location>
        <begin position="249"/>
        <end position="274"/>
    </location>
</feature>
<keyword evidence="4 7" id="KW-0812">Transmembrane</keyword>
<dbReference type="STRING" id="452.Lspi_1657"/>
<sequence>MHLFSDYIQPVTLWLHTHPHWALFLTFIIAYTESLAIVGSIIPGSVTMTAIGILAGSGVMRIDLTLIASTLGAIAGDSTSYMIGYMFSDRMVNIWPFSRYPHWLRYGKEFFAKHGGKSVLIGRFVGPLRSIIPVIAGMMHMKHLHFYFANVVSAIAWSFLYVLPGFLIGAASNELSPETATRLFVLVLIILGAVWLATLVVKWLLLKLNAFLRTHLHDFWFWSSKHPHLSKWFTAITPRNETSHYATAGLLLSFLLCLSGFLVITLLTISHSFIADNVNLPIHFVLQSIRTDAFDAFFAAVSLFCSPIILVLLNIIVISLALYHRDWRTLYFWCGLMASCTLMLVATHWLITSPRPTDILNIKPGNSYPAITLTYATSIFTAILFYFNSHPATRFKILINLFFLISLVLAGFAAVYLGEYWLSDVLGAYLAGLSICLIFWLFYRRDQAEKIVPASLVIVFATTFFAAGLISNFLNFNQVVRSHQPYFAQYVFTDQLWWNQKKPLLPIYRVNRFGRPISLFNIQYAGSISRLESSLRAFGWYKQNQSFYESILGRLSGRPDYQGLPLMAQLYLNRKPVLVMTYELENGSTRLILRLWRSNYHLKHYRQPVWIGSVHSGTPGNIEQHLVKQQHTAKKETHSSLFYVRMALSEFMLRELKLPVHDIGKIPLNVEPTLLLIKEIPGKELMNVSAVSPRDH</sequence>
<evidence type="ECO:0000256" key="7">
    <source>
        <dbReference type="SAM" id="Phobius"/>
    </source>
</evidence>
<reference evidence="10 11" key="1">
    <citation type="submission" date="2015-11" db="EMBL/GenBank/DDBJ databases">
        <title>Genomic analysis of 38 Legionella species identifies large and diverse effector repertoires.</title>
        <authorList>
            <person name="Burstein D."/>
            <person name="Amaro F."/>
            <person name="Zusman T."/>
            <person name="Lifshitz Z."/>
            <person name="Cohen O."/>
            <person name="Gilbert J.A."/>
            <person name="Pupko T."/>
            <person name="Shuman H.A."/>
            <person name="Segal G."/>
        </authorList>
    </citation>
    <scope>NUCLEOTIDE SEQUENCE [LARGE SCALE GENOMIC DNA]</scope>
    <source>
        <strain evidence="10 11">Mt.St.Helens-9</strain>
    </source>
</reference>
<organism evidence="10 11">
    <name type="scientific">Legionella spiritensis</name>
    <dbReference type="NCBI Taxonomy" id="452"/>
    <lineage>
        <taxon>Bacteria</taxon>
        <taxon>Pseudomonadati</taxon>
        <taxon>Pseudomonadota</taxon>
        <taxon>Gammaproteobacteria</taxon>
        <taxon>Legionellales</taxon>
        <taxon>Legionellaceae</taxon>
        <taxon>Legionella</taxon>
    </lineage>
</organism>
<name>A0A0W0Z4R7_LEGSP</name>
<evidence type="ECO:0000259" key="8">
    <source>
        <dbReference type="Pfam" id="PF09335"/>
    </source>
</evidence>
<evidence type="ECO:0000259" key="9">
    <source>
        <dbReference type="Pfam" id="PF14067"/>
    </source>
</evidence>
<dbReference type="Proteomes" id="UP000054877">
    <property type="component" value="Unassembled WGS sequence"/>
</dbReference>
<evidence type="ECO:0000256" key="2">
    <source>
        <dbReference type="ARBA" id="ARBA00010792"/>
    </source>
</evidence>
<dbReference type="EMBL" id="LNYX01000014">
    <property type="protein sequence ID" value="KTD64138.1"/>
    <property type="molecule type" value="Genomic_DNA"/>
</dbReference>
<feature type="transmembrane region" description="Helical" evidence="7">
    <location>
        <begin position="294"/>
        <end position="323"/>
    </location>
</feature>
<feature type="transmembrane region" description="Helical" evidence="7">
    <location>
        <begin position="367"/>
        <end position="387"/>
    </location>
</feature>
<keyword evidence="11" id="KW-1185">Reference proteome</keyword>
<feature type="domain" description="VTT" evidence="8">
    <location>
        <begin position="42"/>
        <end position="165"/>
    </location>
</feature>
<feature type="transmembrane region" description="Helical" evidence="7">
    <location>
        <begin position="425"/>
        <end position="443"/>
    </location>
</feature>
<dbReference type="SUPFAM" id="SSF48317">
    <property type="entry name" value="Acid phosphatase/Vanadium-dependent haloperoxidase"/>
    <property type="match status" value="1"/>
</dbReference>
<dbReference type="Pfam" id="PF14067">
    <property type="entry name" value="LssY_C"/>
    <property type="match status" value="1"/>
</dbReference>
<gene>
    <name evidence="10" type="primary">lssY</name>
    <name evidence="10" type="ORF">Lspi_1657</name>
</gene>
<dbReference type="InterPro" id="IPR032816">
    <property type="entry name" value="VTT_dom"/>
</dbReference>
<dbReference type="RefSeq" id="WP_058483561.1">
    <property type="nucleotide sequence ID" value="NZ_CAAAII010000001.1"/>
</dbReference>
<evidence type="ECO:0000256" key="4">
    <source>
        <dbReference type="ARBA" id="ARBA00022692"/>
    </source>
</evidence>
<dbReference type="InterPro" id="IPR036938">
    <property type="entry name" value="PAP2/HPO_sf"/>
</dbReference>
<evidence type="ECO:0000313" key="10">
    <source>
        <dbReference type="EMBL" id="KTD64138.1"/>
    </source>
</evidence>
<feature type="transmembrane region" description="Helical" evidence="7">
    <location>
        <begin position="20"/>
        <end position="42"/>
    </location>
</feature>
<keyword evidence="6 7" id="KW-0472">Membrane</keyword>
<dbReference type="OrthoDB" id="9780918at2"/>